<feature type="chain" id="PRO_5046556686" description="Lipoprotein" evidence="2">
    <location>
        <begin position="22"/>
        <end position="204"/>
    </location>
</feature>
<dbReference type="EMBL" id="JBHSGG010000014">
    <property type="protein sequence ID" value="MFC4727626.1"/>
    <property type="molecule type" value="Genomic_DNA"/>
</dbReference>
<name>A0ABV9NI35_9GAMM</name>
<keyword evidence="4" id="KW-1185">Reference proteome</keyword>
<comment type="caution">
    <text evidence="3">The sequence shown here is derived from an EMBL/GenBank/DDBJ whole genome shotgun (WGS) entry which is preliminary data.</text>
</comment>
<feature type="region of interest" description="Disordered" evidence="1">
    <location>
        <begin position="123"/>
        <end position="159"/>
    </location>
</feature>
<evidence type="ECO:0000313" key="3">
    <source>
        <dbReference type="EMBL" id="MFC4727626.1"/>
    </source>
</evidence>
<dbReference type="RefSeq" id="WP_377003633.1">
    <property type="nucleotide sequence ID" value="NZ_JBHSGG010000014.1"/>
</dbReference>
<accession>A0ABV9NI35</accession>
<dbReference type="PROSITE" id="PS51257">
    <property type="entry name" value="PROKAR_LIPOPROTEIN"/>
    <property type="match status" value="1"/>
</dbReference>
<dbReference type="Proteomes" id="UP001595892">
    <property type="component" value="Unassembled WGS sequence"/>
</dbReference>
<feature type="signal peptide" evidence="2">
    <location>
        <begin position="1"/>
        <end position="21"/>
    </location>
</feature>
<reference evidence="4" key="1">
    <citation type="journal article" date="2019" name="Int. J. Syst. Evol. Microbiol.">
        <title>The Global Catalogue of Microorganisms (GCM) 10K type strain sequencing project: providing services to taxonomists for standard genome sequencing and annotation.</title>
        <authorList>
            <consortium name="The Broad Institute Genomics Platform"/>
            <consortium name="The Broad Institute Genome Sequencing Center for Infectious Disease"/>
            <person name="Wu L."/>
            <person name="Ma J."/>
        </authorList>
    </citation>
    <scope>NUCLEOTIDE SEQUENCE [LARGE SCALE GENOMIC DNA]</scope>
    <source>
        <strain evidence="4">CGMCC 1.13574</strain>
    </source>
</reference>
<protein>
    <recommendedName>
        <fullName evidence="5">Lipoprotein</fullName>
    </recommendedName>
</protein>
<sequence>MNQPPRIRPLILAVAVCAVLAACDRGEAEPQSRSEIGTRQPTGEGAAAQAGAAMHAASAATARMRGRFEACGVIFDLPGTWAPEQDGTHWTLTDQADDSGYFRVVLECLDEAPADVTAALGSATAGEGRSAPQAQALQGQRHRYEGVRRTSPGPRGTRWHDAYYLRTAGAGAILTITSSDGAQRQTHLGFEARLTESLRTDAVP</sequence>
<proteinExistence type="predicted"/>
<gene>
    <name evidence="3" type="ORF">ACFO3Q_05525</name>
</gene>
<evidence type="ECO:0000256" key="2">
    <source>
        <dbReference type="SAM" id="SignalP"/>
    </source>
</evidence>
<keyword evidence="2" id="KW-0732">Signal</keyword>
<evidence type="ECO:0000256" key="1">
    <source>
        <dbReference type="SAM" id="MobiDB-lite"/>
    </source>
</evidence>
<evidence type="ECO:0008006" key="5">
    <source>
        <dbReference type="Google" id="ProtNLM"/>
    </source>
</evidence>
<evidence type="ECO:0000313" key="4">
    <source>
        <dbReference type="Proteomes" id="UP001595892"/>
    </source>
</evidence>
<organism evidence="3 4">
    <name type="scientific">Coralloluteibacterium thermophilum</name>
    <dbReference type="NCBI Taxonomy" id="2707049"/>
    <lineage>
        <taxon>Bacteria</taxon>
        <taxon>Pseudomonadati</taxon>
        <taxon>Pseudomonadota</taxon>
        <taxon>Gammaproteobacteria</taxon>
        <taxon>Lysobacterales</taxon>
        <taxon>Lysobacteraceae</taxon>
        <taxon>Coralloluteibacterium</taxon>
    </lineage>
</organism>